<dbReference type="Pfam" id="PF00149">
    <property type="entry name" value="Metallophos"/>
    <property type="match status" value="1"/>
</dbReference>
<reference evidence="3 4" key="1">
    <citation type="journal article" date="2024" name="IMA Fungus">
        <title>IMA Genome - F19 : A genome assembly and annotation guide to empower mycologists, including annotated draft genome sequences of Ceratocystis pirilliformis, Diaporthe australafricana, Fusarium ophioides, Paecilomyces lecythidis, and Sporothrix stenoceras.</title>
        <authorList>
            <person name="Aylward J."/>
            <person name="Wilson A.M."/>
            <person name="Visagie C.M."/>
            <person name="Spraker J."/>
            <person name="Barnes I."/>
            <person name="Buitendag C."/>
            <person name="Ceriani C."/>
            <person name="Del Mar Angel L."/>
            <person name="du Plessis D."/>
            <person name="Fuchs T."/>
            <person name="Gasser K."/>
            <person name="Kramer D."/>
            <person name="Li W."/>
            <person name="Munsamy K."/>
            <person name="Piso A."/>
            <person name="Price J.L."/>
            <person name="Sonnekus B."/>
            <person name="Thomas C."/>
            <person name="van der Nest A."/>
            <person name="van Dijk A."/>
            <person name="van Heerden A."/>
            <person name="van Vuuren N."/>
            <person name="Yilmaz N."/>
            <person name="Duong T.A."/>
            <person name="van der Merwe N.A."/>
            <person name="Wingfield M.J."/>
            <person name="Wingfield B.D."/>
        </authorList>
    </citation>
    <scope>NUCLEOTIDE SEQUENCE [LARGE SCALE GENOMIC DNA]</scope>
    <source>
        <strain evidence="3 4">CMW 18300</strain>
    </source>
</reference>
<accession>A0ABR3VWN3</accession>
<protein>
    <recommendedName>
        <fullName evidence="2">Calcineurin-like phosphoesterase domain-containing protein</fullName>
    </recommendedName>
</protein>
<evidence type="ECO:0000313" key="3">
    <source>
        <dbReference type="EMBL" id="KAL1847088.1"/>
    </source>
</evidence>
<evidence type="ECO:0000256" key="1">
    <source>
        <dbReference type="SAM" id="MobiDB-lite"/>
    </source>
</evidence>
<keyword evidence="4" id="KW-1185">Reference proteome</keyword>
<evidence type="ECO:0000313" key="4">
    <source>
        <dbReference type="Proteomes" id="UP001583177"/>
    </source>
</evidence>
<dbReference type="InterPro" id="IPR029052">
    <property type="entry name" value="Metallo-depent_PP-like"/>
</dbReference>
<gene>
    <name evidence="3" type="ORF">Daus18300_014058</name>
</gene>
<dbReference type="InterPro" id="IPR004843">
    <property type="entry name" value="Calcineurin-like_PHP"/>
</dbReference>
<feature type="compositionally biased region" description="Basic and acidic residues" evidence="1">
    <location>
        <begin position="12"/>
        <end position="21"/>
    </location>
</feature>
<dbReference type="EMBL" id="JAWRVE010000251">
    <property type="protein sequence ID" value="KAL1847088.1"/>
    <property type="molecule type" value="Genomic_DNA"/>
</dbReference>
<dbReference type="Gene3D" id="3.60.21.10">
    <property type="match status" value="1"/>
</dbReference>
<organism evidence="3 4">
    <name type="scientific">Diaporthe australafricana</name>
    <dbReference type="NCBI Taxonomy" id="127596"/>
    <lineage>
        <taxon>Eukaryota</taxon>
        <taxon>Fungi</taxon>
        <taxon>Dikarya</taxon>
        <taxon>Ascomycota</taxon>
        <taxon>Pezizomycotina</taxon>
        <taxon>Sordariomycetes</taxon>
        <taxon>Sordariomycetidae</taxon>
        <taxon>Diaporthales</taxon>
        <taxon>Diaporthaceae</taxon>
        <taxon>Diaporthe</taxon>
    </lineage>
</organism>
<dbReference type="Proteomes" id="UP001583177">
    <property type="component" value="Unassembled WGS sequence"/>
</dbReference>
<dbReference type="SUPFAM" id="SSF56300">
    <property type="entry name" value="Metallo-dependent phosphatases"/>
    <property type="match status" value="1"/>
</dbReference>
<proteinExistence type="predicted"/>
<feature type="domain" description="Calcineurin-like phosphoesterase" evidence="2">
    <location>
        <begin position="31"/>
        <end position="266"/>
    </location>
</feature>
<sequence length="304" mass="34385">MTAQGPSDSGDDGIRQPRKDSNSSASEGLQIMSDLHLETPRLMPMYHDIQIEPRAKSLALLGDIGITGDDSLFEFLTRQLRQFEVVFYVLGNHEPYSSTYEDTMARMDVFEKSNASRRALEQQEGDRQLSHGRFIFLNRRRFDLSDKVTILGCTLFSHISDEQRSTISLFVSDFSNIVDWSVDKHNAAHQADVAWLNAQVEVIARDEPYRSVVVLTHYSPTAAPEANDPEHLEDSRGVQSAFVTDLKEEPCWMSLLVKVWAFGDTHYNCESVGENTGKLVVANQRGYGREDIFDFDGEKTVQII</sequence>
<name>A0ABR3VWN3_9PEZI</name>
<evidence type="ECO:0000259" key="2">
    <source>
        <dbReference type="Pfam" id="PF00149"/>
    </source>
</evidence>
<dbReference type="PANTHER" id="PTHR37844:SF2">
    <property type="entry name" value="SER_THR PROTEIN PHOSPHATASE SUPERFAMILY (AFU_ORTHOLOGUE AFUA_1G14840)"/>
    <property type="match status" value="1"/>
</dbReference>
<dbReference type="PANTHER" id="PTHR37844">
    <property type="entry name" value="SER/THR PROTEIN PHOSPHATASE SUPERFAMILY (AFU_ORTHOLOGUE AFUA_1G14840)"/>
    <property type="match status" value="1"/>
</dbReference>
<comment type="caution">
    <text evidence="3">The sequence shown here is derived from an EMBL/GenBank/DDBJ whole genome shotgun (WGS) entry which is preliminary data.</text>
</comment>
<feature type="region of interest" description="Disordered" evidence="1">
    <location>
        <begin position="1"/>
        <end position="29"/>
    </location>
</feature>